<proteinExistence type="predicted"/>
<comment type="caution">
    <text evidence="1">The sequence shown here is derived from an EMBL/GenBank/DDBJ whole genome shotgun (WGS) entry which is preliminary data.</text>
</comment>
<feature type="non-terminal residue" evidence="1">
    <location>
        <position position="1"/>
    </location>
</feature>
<dbReference type="Gene3D" id="3.40.50.150">
    <property type="entry name" value="Vaccinia Virus protein VP39"/>
    <property type="match status" value="1"/>
</dbReference>
<accession>X1HIU9</accession>
<name>X1HIU9_9ZZZZ</name>
<evidence type="ECO:0008006" key="2">
    <source>
        <dbReference type="Google" id="ProtNLM"/>
    </source>
</evidence>
<dbReference type="CDD" id="cd02440">
    <property type="entry name" value="AdoMet_MTases"/>
    <property type="match status" value="1"/>
</dbReference>
<dbReference type="AlphaFoldDB" id="X1HIU9"/>
<gene>
    <name evidence="1" type="ORF">S03H2_40081</name>
</gene>
<organism evidence="1">
    <name type="scientific">marine sediment metagenome</name>
    <dbReference type="NCBI Taxonomy" id="412755"/>
    <lineage>
        <taxon>unclassified sequences</taxon>
        <taxon>metagenomes</taxon>
        <taxon>ecological metagenomes</taxon>
    </lineage>
</organism>
<dbReference type="SUPFAM" id="SSF53335">
    <property type="entry name" value="S-adenosyl-L-methionine-dependent methyltransferases"/>
    <property type="match status" value="1"/>
</dbReference>
<protein>
    <recommendedName>
        <fullName evidence="2">Methyltransferase type 11 domain-containing protein</fullName>
    </recommendedName>
</protein>
<dbReference type="PANTHER" id="PTHR43861">
    <property type="entry name" value="TRANS-ACONITATE 2-METHYLTRANSFERASE-RELATED"/>
    <property type="match status" value="1"/>
</dbReference>
<reference evidence="1" key="1">
    <citation type="journal article" date="2014" name="Front. Microbiol.">
        <title>High frequency of phylogenetically diverse reductive dehalogenase-homologous genes in deep subseafloor sedimentary metagenomes.</title>
        <authorList>
            <person name="Kawai M."/>
            <person name="Futagami T."/>
            <person name="Toyoda A."/>
            <person name="Takaki Y."/>
            <person name="Nishi S."/>
            <person name="Hori S."/>
            <person name="Arai W."/>
            <person name="Tsubouchi T."/>
            <person name="Morono Y."/>
            <person name="Uchiyama I."/>
            <person name="Ito T."/>
            <person name="Fujiyama A."/>
            <person name="Inagaki F."/>
            <person name="Takami H."/>
        </authorList>
    </citation>
    <scope>NUCLEOTIDE SEQUENCE</scope>
    <source>
        <strain evidence="1">Expedition CK06-06</strain>
    </source>
</reference>
<dbReference type="EMBL" id="BARU01024824">
    <property type="protein sequence ID" value="GAH53764.1"/>
    <property type="molecule type" value="Genomic_DNA"/>
</dbReference>
<evidence type="ECO:0000313" key="1">
    <source>
        <dbReference type="EMBL" id="GAH53764.1"/>
    </source>
</evidence>
<sequence length="199" mass="22321">GLNSPLATEALRLLLEQYRFDSVLDVGPGDGAHARKFRAAGKRVGVVDLAPPNWPDAGDFETFVGDFCRVPIRGRWDCVWASHVLEHSAEPQRFLARIHDVISPGGVVAVTVPPRKDEVVPEHLTLWTGGLLLYHLILARFDCREARVRRYGYNISVITPYRPLVAAPKHWEEQRTFFPPGAVRGDGRVEGAIERLNWP</sequence>
<dbReference type="InterPro" id="IPR029063">
    <property type="entry name" value="SAM-dependent_MTases_sf"/>
</dbReference>
<dbReference type="Pfam" id="PF13489">
    <property type="entry name" value="Methyltransf_23"/>
    <property type="match status" value="1"/>
</dbReference>